<dbReference type="RefSeq" id="WP_109093944.1">
    <property type="nucleotide sequence ID" value="NZ_QETB01000004.1"/>
</dbReference>
<accession>A0A2V1K7F6</accession>
<evidence type="ECO:0000256" key="1">
    <source>
        <dbReference type="SAM" id="Phobius"/>
    </source>
</evidence>
<dbReference type="PANTHER" id="PTHR37308:SF1">
    <property type="entry name" value="POLYPRENYL-PHOSPHATE TRANSPORTER"/>
    <property type="match status" value="1"/>
</dbReference>
<keyword evidence="1" id="KW-0812">Transmembrane</keyword>
<keyword evidence="1" id="KW-1133">Transmembrane helix</keyword>
<feature type="transmembrane region" description="Helical" evidence="1">
    <location>
        <begin position="181"/>
        <end position="212"/>
    </location>
</feature>
<feature type="transmembrane region" description="Helical" evidence="1">
    <location>
        <begin position="156"/>
        <end position="175"/>
    </location>
</feature>
<dbReference type="EMBL" id="QETB01000004">
    <property type="protein sequence ID" value="PWF26117.1"/>
    <property type="molecule type" value="Genomic_DNA"/>
</dbReference>
<evidence type="ECO:0000313" key="2">
    <source>
        <dbReference type="EMBL" id="PWF26117.1"/>
    </source>
</evidence>
<keyword evidence="3" id="KW-1185">Reference proteome</keyword>
<protein>
    <submittedName>
        <fullName evidence="2">DUF368 domain-containing protein</fullName>
    </submittedName>
</protein>
<dbReference type="Proteomes" id="UP000245283">
    <property type="component" value="Unassembled WGS sequence"/>
</dbReference>
<feature type="transmembrane region" description="Helical" evidence="1">
    <location>
        <begin position="286"/>
        <end position="308"/>
    </location>
</feature>
<organism evidence="2 3">
    <name type="scientific">Ancrocorticia populi</name>
    <dbReference type="NCBI Taxonomy" id="2175228"/>
    <lineage>
        <taxon>Bacteria</taxon>
        <taxon>Bacillati</taxon>
        <taxon>Actinomycetota</taxon>
        <taxon>Actinomycetes</taxon>
        <taxon>Actinomycetales</taxon>
        <taxon>Actinomycetaceae</taxon>
        <taxon>Ancrocorticia</taxon>
    </lineage>
</organism>
<dbReference type="AlphaFoldDB" id="A0A2V1K7F6"/>
<sequence>MTETYRRTSIPGNLVRGAMMGAVETVPGTSGGTVALVVGIYYQIIDSAGSVISALRRLITGPDRKEGFKQELSKVYWSVVIPVLIGMVAALFTVAGPMANLMEAHPVQMRSIFFGMVLASVSVPVRMMLRGLEIQRRNAAALGRGTSDFRVKPHHIVFGIVAAITAFILVSLPPANAEANIWIVVPAAAIAVSALVLPGLSGSFLLLTFGLYESTMRAVSELDLGYLAPFLLGILIGIILVVKSLQWLLNNHHTTTLAVLTGVMIGGLRSLWPWQDAARNLSAPGSDLWGCIGLAAIGFAAVMVLVILDAKLAARDEASV</sequence>
<reference evidence="3" key="1">
    <citation type="submission" date="2018-05" db="EMBL/GenBank/DDBJ databases">
        <authorList>
            <person name="Li Y."/>
        </authorList>
    </citation>
    <scope>NUCLEOTIDE SEQUENCE [LARGE SCALE GENOMIC DNA]</scope>
    <source>
        <strain evidence="3">sk1b4</strain>
    </source>
</reference>
<gene>
    <name evidence="2" type="ORF">DD236_08520</name>
</gene>
<dbReference type="OrthoDB" id="9793746at2"/>
<dbReference type="PANTHER" id="PTHR37308">
    <property type="entry name" value="INTEGRAL MEMBRANE PROTEIN"/>
    <property type="match status" value="1"/>
</dbReference>
<feature type="transmembrane region" description="Helical" evidence="1">
    <location>
        <begin position="75"/>
        <end position="99"/>
    </location>
</feature>
<evidence type="ECO:0000313" key="3">
    <source>
        <dbReference type="Proteomes" id="UP000245283"/>
    </source>
</evidence>
<keyword evidence="1" id="KW-0472">Membrane</keyword>
<feature type="transmembrane region" description="Helical" evidence="1">
    <location>
        <begin position="224"/>
        <end position="242"/>
    </location>
</feature>
<name>A0A2V1K7F6_9ACTO</name>
<proteinExistence type="predicted"/>
<feature type="transmembrane region" description="Helical" evidence="1">
    <location>
        <begin position="111"/>
        <end position="129"/>
    </location>
</feature>
<comment type="caution">
    <text evidence="2">The sequence shown here is derived from an EMBL/GenBank/DDBJ whole genome shotgun (WGS) entry which is preliminary data.</text>
</comment>
<dbReference type="Pfam" id="PF04018">
    <property type="entry name" value="VCA0040-like"/>
    <property type="match status" value="1"/>
</dbReference>
<dbReference type="InterPro" id="IPR007163">
    <property type="entry name" value="VCA0040-like"/>
</dbReference>